<keyword evidence="9" id="KW-0445">Lipid transport</keyword>
<dbReference type="InterPro" id="IPR008403">
    <property type="entry name" value="Apo-CIII"/>
</dbReference>
<dbReference type="GO" id="GO:0010987">
    <property type="term" value="P:negative regulation of high-density lipoprotein particle clearance"/>
    <property type="evidence" value="ECO:0007669"/>
    <property type="project" value="TreeGrafter"/>
</dbReference>
<evidence type="ECO:0000256" key="8">
    <source>
        <dbReference type="ARBA" id="ARBA00022963"/>
    </source>
</evidence>
<evidence type="ECO:0000256" key="10">
    <source>
        <dbReference type="ARBA" id="ARBA00023098"/>
    </source>
</evidence>
<dbReference type="PANTHER" id="PTHR14225">
    <property type="entry name" value="APOLIPOPROTEIN C-III"/>
    <property type="match status" value="1"/>
</dbReference>
<dbReference type="Pfam" id="PF05778">
    <property type="entry name" value="Apo-CIII"/>
    <property type="match status" value="1"/>
</dbReference>
<dbReference type="PANTHER" id="PTHR14225:SF0">
    <property type="entry name" value="APOLIPOPROTEIN C-III"/>
    <property type="match status" value="1"/>
</dbReference>
<evidence type="ECO:0000256" key="1">
    <source>
        <dbReference type="ARBA" id="ARBA00004613"/>
    </source>
</evidence>
<dbReference type="GO" id="GO:0010897">
    <property type="term" value="P:negative regulation of triglyceride catabolic process"/>
    <property type="evidence" value="ECO:0007669"/>
    <property type="project" value="TreeGrafter"/>
</dbReference>
<evidence type="ECO:0000256" key="6">
    <source>
        <dbReference type="ARBA" id="ARBA00022525"/>
    </source>
</evidence>
<dbReference type="PaxDb" id="10029-XP_007618974.1"/>
<dbReference type="AlphaFoldDB" id="G3I7Q2"/>
<keyword evidence="5" id="KW-0162">Chylomicron</keyword>
<dbReference type="GO" id="GO:0010989">
    <property type="term" value="P:negative regulation of low-density lipoprotein particle clearance"/>
    <property type="evidence" value="ECO:0007669"/>
    <property type="project" value="TreeGrafter"/>
</dbReference>
<feature type="signal peptide" evidence="14">
    <location>
        <begin position="1"/>
        <end position="20"/>
    </location>
</feature>
<evidence type="ECO:0000256" key="5">
    <source>
        <dbReference type="ARBA" id="ARBA00022513"/>
    </source>
</evidence>
<dbReference type="STRING" id="10029.G3I7Q2"/>
<name>G3I7Q2_CRIGR</name>
<evidence type="ECO:0000313" key="16">
    <source>
        <dbReference type="Proteomes" id="UP000001075"/>
    </source>
</evidence>
<evidence type="ECO:0000256" key="7">
    <source>
        <dbReference type="ARBA" id="ARBA00022729"/>
    </source>
</evidence>
<dbReference type="InterPro" id="IPR038195">
    <property type="entry name" value="Apo_CIII_sf"/>
</dbReference>
<accession>G3I7Q2</accession>
<dbReference type="GO" id="GO:0042627">
    <property type="term" value="C:chylomicron"/>
    <property type="evidence" value="ECO:0007669"/>
    <property type="project" value="UniProtKB-KW"/>
</dbReference>
<evidence type="ECO:0000256" key="12">
    <source>
        <dbReference type="ARBA" id="ARBA00031173"/>
    </source>
</evidence>
<keyword evidence="7 14" id="KW-0732">Signal</keyword>
<proteinExistence type="inferred from homology"/>
<evidence type="ECO:0000313" key="15">
    <source>
        <dbReference type="EMBL" id="EGW09851.1"/>
    </source>
</evidence>
<comment type="function">
    <text evidence="13">Component of triglyceride-rich very low density lipoproteins (VLDL) and high density lipoproteins (HDL) in plasma. Plays a multifaceted role in triglyceride homeostasis. Intracellularly, promotes hepatic very low density lipoprotein 1 (VLDL1) assembly and secretion; extracellularly, attenuates hydrolysis and clearance of triglyceride-rich lipoproteins (TRLs). Impairs the lipolysis of TRLs by inhibiting lipoprotein lipase and the hepatic uptake of TRLs by remnant receptors. Formed of several curved helices connected via semiflexible hinges, so that it can wrap tightly around the curved micelle surface and easily adapt to the different diameters of its natural binding partners.</text>
</comment>
<evidence type="ECO:0000256" key="14">
    <source>
        <dbReference type="SAM" id="SignalP"/>
    </source>
</evidence>
<dbReference type="eggNOG" id="ENOG502SZ00">
    <property type="taxonomic scope" value="Eukaryota"/>
</dbReference>
<dbReference type="InParanoid" id="G3I7Q2"/>
<dbReference type="GO" id="GO:0070328">
    <property type="term" value="P:triglyceride homeostasis"/>
    <property type="evidence" value="ECO:0007669"/>
    <property type="project" value="TreeGrafter"/>
</dbReference>
<dbReference type="GO" id="GO:0034361">
    <property type="term" value="C:very-low-density lipoprotein particle"/>
    <property type="evidence" value="ECO:0007669"/>
    <property type="project" value="UniProtKB-KW"/>
</dbReference>
<dbReference type="Gene3D" id="6.10.90.10">
    <property type="entry name" value="Apolipoprotein CIII"/>
    <property type="match status" value="1"/>
</dbReference>
<dbReference type="GO" id="GO:0034366">
    <property type="term" value="C:spherical high-density lipoprotein particle"/>
    <property type="evidence" value="ECO:0007669"/>
    <property type="project" value="TreeGrafter"/>
</dbReference>
<feature type="chain" id="PRO_5003445026" description="Apolipoprotein C-III" evidence="14">
    <location>
        <begin position="21"/>
        <end position="76"/>
    </location>
</feature>
<evidence type="ECO:0000256" key="11">
    <source>
        <dbReference type="ARBA" id="ARBA00023313"/>
    </source>
</evidence>
<sequence length="76" mass="8339">MQPRMLLIVALLALLASARAKEAEGSLLLGSVQGYMEHAAKKVQDALTSVQESEMAVQARCHLNKLHLIKLDEKMP</sequence>
<keyword evidence="10" id="KW-0443">Lipid metabolism</keyword>
<keyword evidence="11" id="KW-0850">VLDL</keyword>
<comment type="similarity">
    <text evidence="2">Belongs to the apolipoprotein C3 family.</text>
</comment>
<dbReference type="GO" id="GO:0006869">
    <property type="term" value="P:lipid transport"/>
    <property type="evidence" value="ECO:0007669"/>
    <property type="project" value="UniProtKB-KW"/>
</dbReference>
<keyword evidence="15" id="KW-0449">Lipoprotein</keyword>
<dbReference type="GO" id="GO:0034363">
    <property type="term" value="C:intermediate-density lipoprotein particle"/>
    <property type="evidence" value="ECO:0007669"/>
    <property type="project" value="TreeGrafter"/>
</dbReference>
<evidence type="ECO:0000256" key="9">
    <source>
        <dbReference type="ARBA" id="ARBA00023055"/>
    </source>
</evidence>
<reference evidence="16" key="1">
    <citation type="journal article" date="2011" name="Nat. Biotechnol.">
        <title>The genomic sequence of the Chinese hamster ovary (CHO)-K1 cell line.</title>
        <authorList>
            <person name="Xu X."/>
            <person name="Nagarajan H."/>
            <person name="Lewis N.E."/>
            <person name="Pan S."/>
            <person name="Cai Z."/>
            <person name="Liu X."/>
            <person name="Chen W."/>
            <person name="Xie M."/>
            <person name="Wang W."/>
            <person name="Hammond S."/>
            <person name="Andersen M.R."/>
            <person name="Neff N."/>
            <person name="Passarelli B."/>
            <person name="Koh W."/>
            <person name="Fan H.C."/>
            <person name="Wang J."/>
            <person name="Gui Y."/>
            <person name="Lee K.H."/>
            <person name="Betenbaugh M.J."/>
            <person name="Quake S.R."/>
            <person name="Famili I."/>
            <person name="Palsson B.O."/>
            <person name="Wang J."/>
        </authorList>
    </citation>
    <scope>NUCLEOTIDE SEQUENCE [LARGE SCALE GENOMIC DNA]</scope>
    <source>
        <strain evidence="16">CHO K1 cell line</strain>
    </source>
</reference>
<dbReference type="FunCoup" id="G3I7Q2">
    <property type="interactions" value="78"/>
</dbReference>
<evidence type="ECO:0000256" key="3">
    <source>
        <dbReference type="ARBA" id="ARBA00015570"/>
    </source>
</evidence>
<dbReference type="EMBL" id="JH001450">
    <property type="protein sequence ID" value="EGW09851.1"/>
    <property type="molecule type" value="Genomic_DNA"/>
</dbReference>
<evidence type="ECO:0000256" key="13">
    <source>
        <dbReference type="ARBA" id="ARBA00045699"/>
    </source>
</evidence>
<dbReference type="GO" id="GO:0042632">
    <property type="term" value="P:cholesterol homeostasis"/>
    <property type="evidence" value="ECO:0007669"/>
    <property type="project" value="TreeGrafter"/>
</dbReference>
<evidence type="ECO:0000256" key="2">
    <source>
        <dbReference type="ARBA" id="ARBA00011008"/>
    </source>
</evidence>
<dbReference type="GO" id="GO:0042157">
    <property type="term" value="P:lipoprotein metabolic process"/>
    <property type="evidence" value="ECO:0007669"/>
    <property type="project" value="InterPro"/>
</dbReference>
<dbReference type="GO" id="GO:0070653">
    <property type="term" value="F:high-density lipoprotein particle receptor binding"/>
    <property type="evidence" value="ECO:0007669"/>
    <property type="project" value="TreeGrafter"/>
</dbReference>
<comment type="subcellular location">
    <subcellularLocation>
        <location evidence="1">Secreted</location>
    </subcellularLocation>
</comment>
<keyword evidence="4" id="KW-0813">Transport</keyword>
<dbReference type="GO" id="GO:0010916">
    <property type="term" value="P:negative regulation of very-low-density lipoprotein particle clearance"/>
    <property type="evidence" value="ECO:0007669"/>
    <property type="project" value="TreeGrafter"/>
</dbReference>
<keyword evidence="6" id="KW-0964">Secreted</keyword>
<dbReference type="Proteomes" id="UP000001075">
    <property type="component" value="Unassembled WGS sequence"/>
</dbReference>
<dbReference type="GO" id="GO:0005543">
    <property type="term" value="F:phospholipid binding"/>
    <property type="evidence" value="ECO:0007669"/>
    <property type="project" value="TreeGrafter"/>
</dbReference>
<dbReference type="GO" id="GO:0055102">
    <property type="term" value="F:lipase inhibitor activity"/>
    <property type="evidence" value="ECO:0007669"/>
    <property type="project" value="TreeGrafter"/>
</dbReference>
<gene>
    <name evidence="15" type="ORF">I79_019549</name>
</gene>
<evidence type="ECO:0000256" key="4">
    <source>
        <dbReference type="ARBA" id="ARBA00022448"/>
    </source>
</evidence>
<dbReference type="GO" id="GO:0016042">
    <property type="term" value="P:lipid catabolic process"/>
    <property type="evidence" value="ECO:0007669"/>
    <property type="project" value="UniProtKB-KW"/>
</dbReference>
<keyword evidence="8" id="KW-0442">Lipid degradation</keyword>
<organism evidence="15 16">
    <name type="scientific">Cricetulus griseus</name>
    <name type="common">Chinese hamster</name>
    <name type="synonym">Cricetulus barabensis griseus</name>
    <dbReference type="NCBI Taxonomy" id="10029"/>
    <lineage>
        <taxon>Eukaryota</taxon>
        <taxon>Metazoa</taxon>
        <taxon>Chordata</taxon>
        <taxon>Craniata</taxon>
        <taxon>Vertebrata</taxon>
        <taxon>Euteleostomi</taxon>
        <taxon>Mammalia</taxon>
        <taxon>Eutheria</taxon>
        <taxon>Euarchontoglires</taxon>
        <taxon>Glires</taxon>
        <taxon>Rodentia</taxon>
        <taxon>Myomorpha</taxon>
        <taxon>Muroidea</taxon>
        <taxon>Cricetidae</taxon>
        <taxon>Cricetinae</taxon>
        <taxon>Cricetulus</taxon>
    </lineage>
</organism>
<protein>
    <recommendedName>
        <fullName evidence="3">Apolipoprotein C-III</fullName>
    </recommendedName>
    <alternativeName>
        <fullName evidence="12">Apolipoprotein C3</fullName>
    </alternativeName>
</protein>